<evidence type="ECO:0000256" key="5">
    <source>
        <dbReference type="ARBA" id="ARBA00023136"/>
    </source>
</evidence>
<feature type="transmembrane region" description="Helical" evidence="6">
    <location>
        <begin position="371"/>
        <end position="392"/>
    </location>
</feature>
<feature type="transmembrane region" description="Helical" evidence="6">
    <location>
        <begin position="464"/>
        <end position="482"/>
    </location>
</feature>
<dbReference type="CDD" id="cd13124">
    <property type="entry name" value="MATE_SpoVB_like"/>
    <property type="match status" value="1"/>
</dbReference>
<keyword evidence="3 6" id="KW-0812">Transmembrane</keyword>
<dbReference type="PANTHER" id="PTHR30250">
    <property type="entry name" value="PST FAMILY PREDICTED COLANIC ACID TRANSPORTER"/>
    <property type="match status" value="1"/>
</dbReference>
<evidence type="ECO:0000313" key="7">
    <source>
        <dbReference type="EMBL" id="MBZ5962353.1"/>
    </source>
</evidence>
<keyword evidence="2" id="KW-1003">Cell membrane</keyword>
<gene>
    <name evidence="7" type="ORF">KIJ12_04160</name>
</gene>
<feature type="transmembrane region" description="Helical" evidence="6">
    <location>
        <begin position="428"/>
        <end position="448"/>
    </location>
</feature>
<feature type="transmembrane region" description="Helical" evidence="6">
    <location>
        <begin position="57"/>
        <end position="76"/>
    </location>
</feature>
<keyword evidence="4 6" id="KW-1133">Transmembrane helix</keyword>
<dbReference type="InterPro" id="IPR050833">
    <property type="entry name" value="Poly_Biosynth_Transport"/>
</dbReference>
<comment type="caution">
    <text evidence="7">The sequence shown here is derived from an EMBL/GenBank/DDBJ whole genome shotgun (WGS) entry which is preliminary data.</text>
</comment>
<feature type="transmembrane region" description="Helical" evidence="6">
    <location>
        <begin position="296"/>
        <end position="316"/>
    </location>
</feature>
<dbReference type="PANTHER" id="PTHR30250:SF21">
    <property type="entry name" value="LIPID II FLIPPASE MURJ"/>
    <property type="match status" value="1"/>
</dbReference>
<feature type="transmembrane region" description="Helical" evidence="6">
    <location>
        <begin position="241"/>
        <end position="261"/>
    </location>
</feature>
<evidence type="ECO:0000256" key="4">
    <source>
        <dbReference type="ARBA" id="ARBA00022989"/>
    </source>
</evidence>
<protein>
    <submittedName>
        <fullName evidence="7">Polysaccharide biosynthesis protein</fullName>
    </submittedName>
</protein>
<keyword evidence="5 6" id="KW-0472">Membrane</keyword>
<evidence type="ECO:0000313" key="8">
    <source>
        <dbReference type="Proteomes" id="UP000752647"/>
    </source>
</evidence>
<dbReference type="GeneID" id="34302037"/>
<reference evidence="7" key="1">
    <citation type="submission" date="2021-05" db="EMBL/GenBank/DDBJ databases">
        <title>Pangenome of Leuconostoc gelidum warrants species status for Leuconostoc gelidum subsp. gasicomitatum.</title>
        <authorList>
            <person name="Johansson P."/>
            <person name="Sade E."/>
            <person name="Hultman J."/>
            <person name="Auvinen P."/>
            <person name="Bjorkroth J."/>
        </authorList>
    </citation>
    <scope>NUCLEOTIDE SEQUENCE</scope>
    <source>
        <strain evidence="7">A.21.4</strain>
    </source>
</reference>
<proteinExistence type="predicted"/>
<feature type="transmembrane region" description="Helical" evidence="6">
    <location>
        <begin position="123"/>
        <end position="141"/>
    </location>
</feature>
<dbReference type="EMBL" id="JAHBFI010000009">
    <property type="protein sequence ID" value="MBZ5962353.1"/>
    <property type="molecule type" value="Genomic_DNA"/>
</dbReference>
<sequence length="525" mass="58457">MKQVNQPKNQLTNGTAWLAFGNITSRVLGALYVIPWTLMLGTLSLQANTLMGKGYNLYQFFLMLSTAGLPSAVAKLTAQLQGYEKHKFIGKATLISLCAGLLCSLLLWFLAPFLSVGDPNVIPVLRSLTFAVLIFPFLSVLRGQLQGELKMVDIAKSDIIEQFFRVAYMLSSAYFILNIQHGSWKTVVVHSTFAASLGAWLATLFLLFSIYHPNKSVRLPQPVTHDALINQNNQEINLRHILVQALPFVLIGGFLSAYQWIDQFTFHPLMTMFYDKLSSDDIETIFGIFNFNSNKLIMIIVSLSVSIASTVLPLVTRNRFDSRILEKYISQAYLLFCLITLPACATLYTLAKPIYILFYGNYAQPQAYIPMVQISALIALFMGLTTVLAMILQGLSKTRIALRAIGIGMIVKLLAQPIMIYLTGTMGALLATLISMTVITLLMGIYIIRRFNILAHLDIKKLNVIYISTLFLLVTFSLISYWEARFVVPTRINAGIFLIVVGSIFGGLLLGVYKKLGILGTIKNQ</sequence>
<evidence type="ECO:0000256" key="2">
    <source>
        <dbReference type="ARBA" id="ARBA00022475"/>
    </source>
</evidence>
<feature type="transmembrane region" description="Helical" evidence="6">
    <location>
        <begin position="27"/>
        <end position="45"/>
    </location>
</feature>
<feature type="transmembrane region" description="Helical" evidence="6">
    <location>
        <begin position="404"/>
        <end position="422"/>
    </location>
</feature>
<dbReference type="Proteomes" id="UP000752647">
    <property type="component" value="Unassembled WGS sequence"/>
</dbReference>
<feature type="transmembrane region" description="Helical" evidence="6">
    <location>
        <begin position="494"/>
        <end position="513"/>
    </location>
</feature>
<organism evidence="7 8">
    <name type="scientific">Leuconostoc gasicomitatum</name>
    <dbReference type="NCBI Taxonomy" id="115778"/>
    <lineage>
        <taxon>Bacteria</taxon>
        <taxon>Bacillati</taxon>
        <taxon>Bacillota</taxon>
        <taxon>Bacilli</taxon>
        <taxon>Lactobacillales</taxon>
        <taxon>Lactobacillaceae</taxon>
        <taxon>Leuconostoc</taxon>
        <taxon>Leuconostoc gelidum group</taxon>
    </lineage>
</organism>
<evidence type="ECO:0000256" key="1">
    <source>
        <dbReference type="ARBA" id="ARBA00004651"/>
    </source>
</evidence>
<dbReference type="GO" id="GO:0005886">
    <property type="term" value="C:plasma membrane"/>
    <property type="evidence" value="ECO:0007669"/>
    <property type="project" value="UniProtKB-SubCell"/>
</dbReference>
<comment type="subcellular location">
    <subcellularLocation>
        <location evidence="1">Cell membrane</location>
        <topology evidence="1">Multi-pass membrane protein</topology>
    </subcellularLocation>
</comment>
<dbReference type="RefSeq" id="WP_010390338.1">
    <property type="nucleotide sequence ID" value="NZ_BPKT01000012.1"/>
</dbReference>
<feature type="transmembrane region" description="Helical" evidence="6">
    <location>
        <begin position="162"/>
        <end position="181"/>
    </location>
</feature>
<evidence type="ECO:0000256" key="3">
    <source>
        <dbReference type="ARBA" id="ARBA00022692"/>
    </source>
</evidence>
<feature type="transmembrane region" description="Helical" evidence="6">
    <location>
        <begin position="187"/>
        <end position="211"/>
    </location>
</feature>
<name>A0A9Q3XSR8_9LACO</name>
<dbReference type="Pfam" id="PF01943">
    <property type="entry name" value="Polysacc_synt"/>
    <property type="match status" value="1"/>
</dbReference>
<evidence type="ECO:0000256" key="6">
    <source>
        <dbReference type="SAM" id="Phobius"/>
    </source>
</evidence>
<dbReference type="InterPro" id="IPR024923">
    <property type="entry name" value="PG_synth_SpoVB"/>
</dbReference>
<feature type="transmembrane region" description="Helical" evidence="6">
    <location>
        <begin position="328"/>
        <end position="351"/>
    </location>
</feature>
<accession>A0A9Q3XSR8</accession>
<dbReference type="InterPro" id="IPR002797">
    <property type="entry name" value="Polysacc_synth"/>
</dbReference>
<feature type="transmembrane region" description="Helical" evidence="6">
    <location>
        <begin position="88"/>
        <end position="111"/>
    </location>
</feature>
<dbReference type="AlphaFoldDB" id="A0A9Q3XSR8"/>
<dbReference type="OMA" id="YVAVNLY"/>